<dbReference type="OrthoDB" id="1122090at2"/>
<dbReference type="Pfam" id="PF16118">
    <property type="entry name" value="DUF4834"/>
    <property type="match status" value="1"/>
</dbReference>
<keyword evidence="2" id="KW-0472">Membrane</keyword>
<dbReference type="RefSeq" id="WP_132431959.1">
    <property type="nucleotide sequence ID" value="NZ_SLWK01000001.1"/>
</dbReference>
<accession>A0A4R2GNU2</accession>
<feature type="transmembrane region" description="Helical" evidence="2">
    <location>
        <begin position="6"/>
        <end position="27"/>
    </location>
</feature>
<dbReference type="EMBL" id="SLWK01000001">
    <property type="protein sequence ID" value="TCO11004.1"/>
    <property type="molecule type" value="Genomic_DNA"/>
</dbReference>
<comment type="caution">
    <text evidence="3">The sequence shown here is derived from an EMBL/GenBank/DDBJ whole genome shotgun (WGS) entry which is preliminary data.</text>
</comment>
<reference evidence="3 4" key="1">
    <citation type="submission" date="2019-03" db="EMBL/GenBank/DDBJ databases">
        <title>Genomic Encyclopedia of Type Strains, Phase IV (KMG-IV): sequencing the most valuable type-strain genomes for metagenomic binning, comparative biology and taxonomic classification.</title>
        <authorList>
            <person name="Goeker M."/>
        </authorList>
    </citation>
    <scope>NUCLEOTIDE SEQUENCE [LARGE SCALE GENOMIC DNA]</scope>
    <source>
        <strain evidence="3 4">DSM 24179</strain>
    </source>
</reference>
<protein>
    <submittedName>
        <fullName evidence="3">Uncharacterized protein DUF4834</fullName>
    </submittedName>
</protein>
<sequence length="91" mass="11147">MLFKVLLFLIIIYYVFKIVGRIFLPIFMTNRIRKMEEQKEKAYREYLKQKKRNEGKVTVDQVPHQKKQQPRKTRPFMNDSSGEYVDFEEVK</sequence>
<proteinExistence type="predicted"/>
<dbReference type="Proteomes" id="UP000295221">
    <property type="component" value="Unassembled WGS sequence"/>
</dbReference>
<dbReference type="AlphaFoldDB" id="A0A4R2GNU2"/>
<dbReference type="InterPro" id="IPR032272">
    <property type="entry name" value="DUF4834"/>
</dbReference>
<keyword evidence="4" id="KW-1185">Reference proteome</keyword>
<organism evidence="3 4">
    <name type="scientific">Natronoflexus pectinivorans</name>
    <dbReference type="NCBI Taxonomy" id="682526"/>
    <lineage>
        <taxon>Bacteria</taxon>
        <taxon>Pseudomonadati</taxon>
        <taxon>Bacteroidota</taxon>
        <taxon>Bacteroidia</taxon>
        <taxon>Marinilabiliales</taxon>
        <taxon>Marinilabiliaceae</taxon>
        <taxon>Natronoflexus</taxon>
    </lineage>
</organism>
<evidence type="ECO:0000256" key="2">
    <source>
        <dbReference type="SAM" id="Phobius"/>
    </source>
</evidence>
<gene>
    <name evidence="3" type="ORF">EV194_101638</name>
</gene>
<name>A0A4R2GNU2_9BACT</name>
<evidence type="ECO:0000313" key="3">
    <source>
        <dbReference type="EMBL" id="TCO11004.1"/>
    </source>
</evidence>
<evidence type="ECO:0000313" key="4">
    <source>
        <dbReference type="Proteomes" id="UP000295221"/>
    </source>
</evidence>
<feature type="compositionally biased region" description="Basic residues" evidence="1">
    <location>
        <begin position="64"/>
        <end position="74"/>
    </location>
</feature>
<keyword evidence="2" id="KW-1133">Transmembrane helix</keyword>
<evidence type="ECO:0000256" key="1">
    <source>
        <dbReference type="SAM" id="MobiDB-lite"/>
    </source>
</evidence>
<feature type="region of interest" description="Disordered" evidence="1">
    <location>
        <begin position="54"/>
        <end position="91"/>
    </location>
</feature>
<keyword evidence="2" id="KW-0812">Transmembrane</keyword>